<proteinExistence type="predicted"/>
<protein>
    <submittedName>
        <fullName evidence="1">Uncharacterized protein</fullName>
    </submittedName>
</protein>
<gene>
    <name evidence="1" type="ORF">HUU93_13895</name>
</gene>
<dbReference type="Proteomes" id="UP000554488">
    <property type="component" value="Unassembled WGS sequence"/>
</dbReference>
<evidence type="ECO:0000313" key="2">
    <source>
        <dbReference type="Proteomes" id="UP000554488"/>
    </source>
</evidence>
<reference evidence="1 2" key="1">
    <citation type="submission" date="2020-04" db="EMBL/GenBank/DDBJ databases">
        <authorList>
            <person name="Pieper L."/>
        </authorList>
    </citation>
    <scope>NUCLEOTIDE SEQUENCE [LARGE SCALE GENOMIC DNA]</scope>
    <source>
        <strain evidence="1 2">F22</strain>
    </source>
</reference>
<reference evidence="1 2" key="2">
    <citation type="submission" date="2020-07" db="EMBL/GenBank/DDBJ databases">
        <title>Bacterial metabolism rescues the inhibition of intestinal drug absorption by food and drug additives.</title>
        <authorList>
            <person name="Zou L."/>
            <person name="Spanogiannopoulos P."/>
            <person name="Chien H.-C."/>
            <person name="Pieper L.M."/>
            <person name="Cai W."/>
            <person name="Khuri N."/>
            <person name="Pottel J."/>
            <person name="Vora B."/>
            <person name="Ni Z."/>
            <person name="Tsakalozou E."/>
            <person name="Zhang W."/>
            <person name="Shoichet B.K."/>
            <person name="Giacomini K.M."/>
            <person name="Turnbaugh P.J."/>
        </authorList>
    </citation>
    <scope>NUCLEOTIDE SEQUENCE [LARGE SCALE GENOMIC DNA]</scope>
    <source>
        <strain evidence="1 2">F22</strain>
    </source>
</reference>
<dbReference type="EMBL" id="JABWDC010000072">
    <property type="protein sequence ID" value="NUN87670.1"/>
    <property type="molecule type" value="Genomic_DNA"/>
</dbReference>
<organism evidence="1 2">
    <name type="scientific">Coprococcus comes</name>
    <dbReference type="NCBI Taxonomy" id="410072"/>
    <lineage>
        <taxon>Bacteria</taxon>
        <taxon>Bacillati</taxon>
        <taxon>Bacillota</taxon>
        <taxon>Clostridia</taxon>
        <taxon>Lachnospirales</taxon>
        <taxon>Lachnospiraceae</taxon>
        <taxon>Coprococcus</taxon>
    </lineage>
</organism>
<dbReference type="AlphaFoldDB" id="A0A849Y1N7"/>
<accession>A0A849Y1N7</accession>
<evidence type="ECO:0000313" key="1">
    <source>
        <dbReference type="EMBL" id="NUN87670.1"/>
    </source>
</evidence>
<dbReference type="RefSeq" id="WP_175306130.1">
    <property type="nucleotide sequence ID" value="NZ_JABWDC010000072.1"/>
</dbReference>
<name>A0A849Y1N7_9FIRM</name>
<comment type="caution">
    <text evidence="1">The sequence shown here is derived from an EMBL/GenBank/DDBJ whole genome shotgun (WGS) entry which is preliminary data.</text>
</comment>
<sequence length="441" mass="48635">MNTLGLVNVLNNDGNVLIDVAQMADSHIQNAAIHNALAEWNETDDPFSPETTQRLIGKLKGEMPSLIAWLSEGNYPKSSLVPELLAYVKMPHPLQVYKNLDLDITIEDSEKEPAFDVKLSYAGNAEHFKYAHLPVETDKTSVVLSIIDAHDGLRPTTDPQHPGYAEAVETNYSKLTNLIGEDGIDSIRDFHEGVETGKYFSDMEFDLKDPDPSAKHILECLGSLEKPVQKAMDNFARVTTFRNLAEKNLLREATLFTSGMLEEKNGRLIVPQEYRPGMSSEEYQAWHPSARGNTAISVDTAISAKQLGRLEAIAASQKPQQIVMDVLFLDPGDHLSQKSDPRDPMDGAFVDESHIAVPISPEFASTVASDMKNSIDANLAGKRTKCDISKWHSLGKQARDMFAENSKHNRSLAAVRDAKTAVADKINEGHQASSVHDNPSH</sequence>